<evidence type="ECO:0000259" key="1">
    <source>
        <dbReference type="PROSITE" id="PS51085"/>
    </source>
</evidence>
<dbReference type="InterPro" id="IPR001041">
    <property type="entry name" value="2Fe-2S_ferredoxin-type"/>
</dbReference>
<dbReference type="InterPro" id="IPR001433">
    <property type="entry name" value="OxRdtase_FAD/NAD-bd"/>
</dbReference>
<evidence type="ECO:0000313" key="3">
    <source>
        <dbReference type="EMBL" id="QDL92979.1"/>
    </source>
</evidence>
<dbReference type="AlphaFoldDB" id="A0A5B8G1B4"/>
<dbReference type="InterPro" id="IPR036010">
    <property type="entry name" value="2Fe-2S_ferredoxin-like_sf"/>
</dbReference>
<evidence type="ECO:0000259" key="2">
    <source>
        <dbReference type="PROSITE" id="PS51384"/>
    </source>
</evidence>
<dbReference type="PROSITE" id="PS51085">
    <property type="entry name" value="2FE2S_FER_2"/>
    <property type="match status" value="1"/>
</dbReference>
<proteinExistence type="predicted"/>
<keyword evidence="4" id="KW-1185">Reference proteome</keyword>
<dbReference type="PANTHER" id="PTHR47354:SF2">
    <property type="entry name" value="BLR2392 PROTEIN"/>
    <property type="match status" value="1"/>
</dbReference>
<dbReference type="Proteomes" id="UP000305888">
    <property type="component" value="Chromosome"/>
</dbReference>
<gene>
    <name evidence="3" type="ORF">FDP22_15015</name>
</gene>
<dbReference type="SUPFAM" id="SSF54292">
    <property type="entry name" value="2Fe-2S ferredoxin-like"/>
    <property type="match status" value="1"/>
</dbReference>
<feature type="domain" description="2Fe-2S ferredoxin-type" evidence="1">
    <location>
        <begin position="229"/>
        <end position="322"/>
    </location>
</feature>
<dbReference type="PRINTS" id="PR00409">
    <property type="entry name" value="PHDIOXRDTASE"/>
</dbReference>
<accession>A0A5B8G1B4</accession>
<dbReference type="Gene3D" id="2.40.30.10">
    <property type="entry name" value="Translation factors"/>
    <property type="match status" value="1"/>
</dbReference>
<reference evidence="3 4" key="1">
    <citation type="submission" date="2019-06" db="EMBL/GenBank/DDBJ databases">
        <title>Genome sequence of Rhodobacteraceae bacterium D4M1.</title>
        <authorList>
            <person name="Cao J."/>
        </authorList>
    </citation>
    <scope>NUCLEOTIDE SEQUENCE [LARGE SCALE GENOMIC DNA]</scope>
    <source>
        <strain evidence="3 4">D4M1</strain>
    </source>
</reference>
<sequence length="339" mass="36418">MRGKAEVFMAQVVSAREAGTAIRELVIDLGGRVYPYQPGAHIDVDVLVEGRQETRSYSLLPAPGGQYRIGVKLSDTSKGGSRYMWSLKAGDRLRVTSPENRFELQMDRPEYLVIAGGVGITPVVGMARELSRRGARMQFLYAARNRAAMAFLDEVEGLAGVNLRLFEDAEVAFIDAAAEIAALSPGAQLYICGPMPLLDAVRRAWVASDRPLPDLRYEIFGDSGLHPTEEFEVVSADTGLSATVARNESIIDALARVGVDVISDCRRGECGLCAVPVLEATAEIDHRDVFFSDAQKAEGTRMCACVSRAVGGRVVIDTGFRAAAPEGVPAREAEPATAG</sequence>
<dbReference type="CDD" id="cd00207">
    <property type="entry name" value="fer2"/>
    <property type="match status" value="1"/>
</dbReference>
<dbReference type="InterPro" id="IPR012675">
    <property type="entry name" value="Beta-grasp_dom_sf"/>
</dbReference>
<dbReference type="PANTHER" id="PTHR47354">
    <property type="entry name" value="NADH OXIDOREDUCTASE HCR"/>
    <property type="match status" value="1"/>
</dbReference>
<dbReference type="OrthoDB" id="9792185at2"/>
<dbReference type="SUPFAM" id="SSF52343">
    <property type="entry name" value="Ferredoxin reductase-like, C-terminal NADP-linked domain"/>
    <property type="match status" value="1"/>
</dbReference>
<dbReference type="SUPFAM" id="SSF63380">
    <property type="entry name" value="Riboflavin synthase domain-like"/>
    <property type="match status" value="1"/>
</dbReference>
<dbReference type="GO" id="GO:0051537">
    <property type="term" value="F:2 iron, 2 sulfur cluster binding"/>
    <property type="evidence" value="ECO:0007669"/>
    <property type="project" value="InterPro"/>
</dbReference>
<protein>
    <submittedName>
        <fullName evidence="3">Oxidoreductase</fullName>
    </submittedName>
</protein>
<feature type="domain" description="FAD-binding FR-type" evidence="2">
    <location>
        <begin position="5"/>
        <end position="105"/>
    </location>
</feature>
<name>A0A5B8G1B4_9RHOB</name>
<dbReference type="InterPro" id="IPR050415">
    <property type="entry name" value="MRET"/>
</dbReference>
<dbReference type="InterPro" id="IPR017927">
    <property type="entry name" value="FAD-bd_FR_type"/>
</dbReference>
<dbReference type="Gene3D" id="3.40.50.80">
    <property type="entry name" value="Nucleotide-binding domain of ferredoxin-NADP reductase (FNR) module"/>
    <property type="match status" value="1"/>
</dbReference>
<dbReference type="CDD" id="cd06185">
    <property type="entry name" value="PDR_like"/>
    <property type="match status" value="1"/>
</dbReference>
<organism evidence="3 4">
    <name type="scientific">Paroceanicella profunda</name>
    <dbReference type="NCBI Taxonomy" id="2579971"/>
    <lineage>
        <taxon>Bacteria</taxon>
        <taxon>Pseudomonadati</taxon>
        <taxon>Pseudomonadota</taxon>
        <taxon>Alphaproteobacteria</taxon>
        <taxon>Rhodobacterales</taxon>
        <taxon>Paracoccaceae</taxon>
        <taxon>Paroceanicella</taxon>
    </lineage>
</organism>
<dbReference type="Pfam" id="PF00175">
    <property type="entry name" value="NAD_binding_1"/>
    <property type="match status" value="1"/>
</dbReference>
<dbReference type="Gene3D" id="3.10.20.30">
    <property type="match status" value="1"/>
</dbReference>
<dbReference type="Pfam" id="PF00111">
    <property type="entry name" value="Fer2"/>
    <property type="match status" value="1"/>
</dbReference>
<evidence type="ECO:0000313" key="4">
    <source>
        <dbReference type="Proteomes" id="UP000305888"/>
    </source>
</evidence>
<dbReference type="RefSeq" id="WP_138574856.1">
    <property type="nucleotide sequence ID" value="NZ_CP040818.1"/>
</dbReference>
<dbReference type="InterPro" id="IPR039261">
    <property type="entry name" value="FNR_nucleotide-bd"/>
</dbReference>
<dbReference type="InterPro" id="IPR017938">
    <property type="entry name" value="Riboflavin_synthase-like_b-brl"/>
</dbReference>
<dbReference type="InterPro" id="IPR006058">
    <property type="entry name" value="2Fe2S_fd_BS"/>
</dbReference>
<dbReference type="PROSITE" id="PS51384">
    <property type="entry name" value="FAD_FR"/>
    <property type="match status" value="1"/>
</dbReference>
<dbReference type="EMBL" id="CP040818">
    <property type="protein sequence ID" value="QDL92979.1"/>
    <property type="molecule type" value="Genomic_DNA"/>
</dbReference>
<dbReference type="GO" id="GO:0016491">
    <property type="term" value="F:oxidoreductase activity"/>
    <property type="evidence" value="ECO:0007669"/>
    <property type="project" value="InterPro"/>
</dbReference>
<dbReference type="PROSITE" id="PS00197">
    <property type="entry name" value="2FE2S_FER_1"/>
    <property type="match status" value="1"/>
</dbReference>
<dbReference type="KEGG" id="ppru:FDP22_15015"/>